<gene>
    <name evidence="2" type="ORF">EVAR_66526_1</name>
</gene>
<comment type="caution">
    <text evidence="2">The sequence shown here is derived from an EMBL/GenBank/DDBJ whole genome shotgun (WGS) entry which is preliminary data.</text>
</comment>
<keyword evidence="3" id="KW-1185">Reference proteome</keyword>
<dbReference type="AlphaFoldDB" id="A0A4C1Z7G7"/>
<sequence length="120" mass="13317">MFNKGVDGVGALYISDAPAQSESGAGSDRCHRWFRPARKGTYPYYVVHSGERIFKIPRLVAGRGRGGFTRGFTRVVMAKWRWTVAAARATARYFQPPAPPAQRPQFIDFARHAAPPAPAR</sequence>
<accession>A0A4C1Z7G7</accession>
<dbReference type="Proteomes" id="UP000299102">
    <property type="component" value="Unassembled WGS sequence"/>
</dbReference>
<dbReference type="EMBL" id="BGZK01001697">
    <property type="protein sequence ID" value="GBP84771.1"/>
    <property type="molecule type" value="Genomic_DNA"/>
</dbReference>
<name>A0A4C1Z7G7_EUMVA</name>
<evidence type="ECO:0000256" key="1">
    <source>
        <dbReference type="SAM" id="MobiDB-lite"/>
    </source>
</evidence>
<organism evidence="2 3">
    <name type="scientific">Eumeta variegata</name>
    <name type="common">Bagworm moth</name>
    <name type="synonym">Eumeta japonica</name>
    <dbReference type="NCBI Taxonomy" id="151549"/>
    <lineage>
        <taxon>Eukaryota</taxon>
        <taxon>Metazoa</taxon>
        <taxon>Ecdysozoa</taxon>
        <taxon>Arthropoda</taxon>
        <taxon>Hexapoda</taxon>
        <taxon>Insecta</taxon>
        <taxon>Pterygota</taxon>
        <taxon>Neoptera</taxon>
        <taxon>Endopterygota</taxon>
        <taxon>Lepidoptera</taxon>
        <taxon>Glossata</taxon>
        <taxon>Ditrysia</taxon>
        <taxon>Tineoidea</taxon>
        <taxon>Psychidae</taxon>
        <taxon>Oiketicinae</taxon>
        <taxon>Eumeta</taxon>
    </lineage>
</organism>
<evidence type="ECO:0000313" key="3">
    <source>
        <dbReference type="Proteomes" id="UP000299102"/>
    </source>
</evidence>
<proteinExistence type="predicted"/>
<protein>
    <submittedName>
        <fullName evidence="2">Uncharacterized protein</fullName>
    </submittedName>
</protein>
<feature type="region of interest" description="Disordered" evidence="1">
    <location>
        <begin position="95"/>
        <end position="120"/>
    </location>
</feature>
<reference evidence="2 3" key="1">
    <citation type="journal article" date="2019" name="Commun. Biol.">
        <title>The bagworm genome reveals a unique fibroin gene that provides high tensile strength.</title>
        <authorList>
            <person name="Kono N."/>
            <person name="Nakamura H."/>
            <person name="Ohtoshi R."/>
            <person name="Tomita M."/>
            <person name="Numata K."/>
            <person name="Arakawa K."/>
        </authorList>
    </citation>
    <scope>NUCLEOTIDE SEQUENCE [LARGE SCALE GENOMIC DNA]</scope>
</reference>
<evidence type="ECO:0000313" key="2">
    <source>
        <dbReference type="EMBL" id="GBP84771.1"/>
    </source>
</evidence>